<proteinExistence type="predicted"/>
<sequence>MKLPALFSIFLGTMLFGAPAGAQPTLSPGELEALLGQPEVRVIDIRPPADFAKGHLPGALSTPYASWRGPAHSPGTLPPLDTLTQAIRQLGVDAHTHNVIVYAGADTSDFGSAARVYWTMKYLGLENLSILNGGIKAWQSAGLPLTQEKAAVAASSYTPVLNQAIIASQSDVLNQIGNPQARLVDARPDSFFQGQTKAPTAAVPGTIRGSVNIAHSQWFKPGSNEIMPAEEARRIAAQNFPQLVDDTITFCNTGHWAATDWFALSELAGLPNIRMYPESMADWTNSAQALPMSNEPGRAQQIAGKLKALFN</sequence>
<reference evidence="4 5" key="1">
    <citation type="submission" date="2019-03" db="EMBL/GenBank/DDBJ databases">
        <title>Genomic Encyclopedia of Type Strains, Phase IV (KMG-IV): sequencing the most valuable type-strain genomes for metagenomic binning, comparative biology and taxonomic classification.</title>
        <authorList>
            <person name="Goeker M."/>
        </authorList>
    </citation>
    <scope>NUCLEOTIDE SEQUENCE [LARGE SCALE GENOMIC DNA]</scope>
    <source>
        <strain evidence="4 5">DSM 100048</strain>
    </source>
</reference>
<dbReference type="SMART" id="SM00450">
    <property type="entry name" value="RHOD"/>
    <property type="match status" value="2"/>
</dbReference>
<evidence type="ECO:0000259" key="3">
    <source>
        <dbReference type="PROSITE" id="PS50206"/>
    </source>
</evidence>
<dbReference type="EMBL" id="SMBX01000009">
    <property type="protein sequence ID" value="TCU94498.1"/>
    <property type="molecule type" value="Genomic_DNA"/>
</dbReference>
<keyword evidence="5" id="KW-1185">Reference proteome</keyword>
<dbReference type="OrthoDB" id="9781034at2"/>
<dbReference type="CDD" id="cd01448">
    <property type="entry name" value="TST_Repeat_1"/>
    <property type="match status" value="1"/>
</dbReference>
<dbReference type="PANTHER" id="PTHR43855:SF1">
    <property type="entry name" value="THIOSULFATE SULFURTRANSFERASE"/>
    <property type="match status" value="1"/>
</dbReference>
<dbReference type="Pfam" id="PF00581">
    <property type="entry name" value="Rhodanese"/>
    <property type="match status" value="2"/>
</dbReference>
<feature type="domain" description="Rhodanese" evidence="3">
    <location>
        <begin position="36"/>
        <end position="147"/>
    </location>
</feature>
<dbReference type="InterPro" id="IPR036873">
    <property type="entry name" value="Rhodanese-like_dom_sf"/>
</dbReference>
<feature type="chain" id="PRO_5020227839" evidence="2">
    <location>
        <begin position="23"/>
        <end position="311"/>
    </location>
</feature>
<dbReference type="PANTHER" id="PTHR43855">
    <property type="entry name" value="THIOSULFATE SULFURTRANSFERASE"/>
    <property type="match status" value="1"/>
</dbReference>
<evidence type="ECO:0000313" key="5">
    <source>
        <dbReference type="Proteomes" id="UP000294692"/>
    </source>
</evidence>
<dbReference type="Proteomes" id="UP000294692">
    <property type="component" value="Unassembled WGS sequence"/>
</dbReference>
<protein>
    <submittedName>
        <fullName evidence="4">Thiosulfate/3-mercaptopyruvate sulfurtransferase</fullName>
    </submittedName>
</protein>
<gene>
    <name evidence="4" type="ORF">EV686_10950</name>
</gene>
<keyword evidence="4" id="KW-0670">Pyruvate</keyword>
<evidence type="ECO:0000256" key="1">
    <source>
        <dbReference type="ARBA" id="ARBA00022737"/>
    </source>
</evidence>
<dbReference type="GO" id="GO:0016740">
    <property type="term" value="F:transferase activity"/>
    <property type="evidence" value="ECO:0007669"/>
    <property type="project" value="UniProtKB-KW"/>
</dbReference>
<keyword evidence="2" id="KW-0732">Signal</keyword>
<comment type="caution">
    <text evidence="4">The sequence shown here is derived from an EMBL/GenBank/DDBJ whole genome shotgun (WGS) entry which is preliminary data.</text>
</comment>
<accession>A0A4R3UV94</accession>
<feature type="domain" description="Rhodanese" evidence="3">
    <location>
        <begin position="177"/>
        <end position="285"/>
    </location>
</feature>
<keyword evidence="4" id="KW-0808">Transferase</keyword>
<dbReference type="InterPro" id="IPR001763">
    <property type="entry name" value="Rhodanese-like_dom"/>
</dbReference>
<dbReference type="SUPFAM" id="SSF52821">
    <property type="entry name" value="Rhodanese/Cell cycle control phosphatase"/>
    <property type="match status" value="2"/>
</dbReference>
<organism evidence="4 5">
    <name type="scientific">Paracandidimonas soli</name>
    <dbReference type="NCBI Taxonomy" id="1917182"/>
    <lineage>
        <taxon>Bacteria</taxon>
        <taxon>Pseudomonadati</taxon>
        <taxon>Pseudomonadota</taxon>
        <taxon>Betaproteobacteria</taxon>
        <taxon>Burkholderiales</taxon>
        <taxon>Alcaligenaceae</taxon>
        <taxon>Paracandidimonas</taxon>
    </lineage>
</organism>
<name>A0A4R3UV94_9BURK</name>
<dbReference type="PROSITE" id="PS50206">
    <property type="entry name" value="RHODANESE_3"/>
    <property type="match status" value="2"/>
</dbReference>
<dbReference type="Gene3D" id="3.40.250.10">
    <property type="entry name" value="Rhodanese-like domain"/>
    <property type="match status" value="2"/>
</dbReference>
<keyword evidence="1" id="KW-0677">Repeat</keyword>
<feature type="signal peptide" evidence="2">
    <location>
        <begin position="1"/>
        <end position="22"/>
    </location>
</feature>
<dbReference type="InterPro" id="IPR051126">
    <property type="entry name" value="Thiosulfate_sulfurtransferase"/>
</dbReference>
<evidence type="ECO:0000256" key="2">
    <source>
        <dbReference type="SAM" id="SignalP"/>
    </source>
</evidence>
<evidence type="ECO:0000313" key="4">
    <source>
        <dbReference type="EMBL" id="TCU94498.1"/>
    </source>
</evidence>
<dbReference type="RefSeq" id="WP_132477795.1">
    <property type="nucleotide sequence ID" value="NZ_JBHRVM010000001.1"/>
</dbReference>
<dbReference type="AlphaFoldDB" id="A0A4R3UV94"/>